<gene>
    <name evidence="4" type="ORF">MTBPR1_10110</name>
</gene>
<feature type="domain" description="Response regulatory" evidence="3">
    <location>
        <begin position="7"/>
        <end position="124"/>
    </location>
</feature>
<dbReference type="SMART" id="SM00448">
    <property type="entry name" value="REC"/>
    <property type="match status" value="1"/>
</dbReference>
<dbReference type="PROSITE" id="PS50110">
    <property type="entry name" value="RESPONSE_REGULATORY"/>
    <property type="match status" value="1"/>
</dbReference>
<feature type="modified residue" description="4-aspartylphosphate" evidence="2">
    <location>
        <position position="57"/>
    </location>
</feature>
<dbReference type="RefSeq" id="WP_069185600.1">
    <property type="nucleotide sequence ID" value="NZ_FLYE01000001.1"/>
</dbReference>
<accession>A0A1C3RC57</accession>
<dbReference type="SUPFAM" id="SSF52172">
    <property type="entry name" value="CheY-like"/>
    <property type="match status" value="1"/>
</dbReference>
<dbReference type="Pfam" id="PF00072">
    <property type="entry name" value="Response_reg"/>
    <property type="match status" value="1"/>
</dbReference>
<reference evidence="4 5" key="1">
    <citation type="submission" date="2016-07" db="EMBL/GenBank/DDBJ databases">
        <authorList>
            <person name="Lefevre C.T."/>
        </authorList>
    </citation>
    <scope>NUCLEOTIDE SEQUENCE [LARGE SCALE GENOMIC DNA]</scope>
    <source>
        <strain evidence="4">PR1</strain>
    </source>
</reference>
<name>A0A1C3RC57_9PROT</name>
<dbReference type="Proteomes" id="UP000231658">
    <property type="component" value="Unassembled WGS sequence"/>
</dbReference>
<dbReference type="STRING" id="1867952.MTBPR1_10110"/>
<protein>
    <submittedName>
        <fullName evidence="4">Response regulator receiver domain protein (CheY-like)</fullName>
    </submittedName>
</protein>
<dbReference type="GO" id="GO:0000160">
    <property type="term" value="P:phosphorelay signal transduction system"/>
    <property type="evidence" value="ECO:0007669"/>
    <property type="project" value="InterPro"/>
</dbReference>
<proteinExistence type="predicted"/>
<evidence type="ECO:0000313" key="4">
    <source>
        <dbReference type="EMBL" id="SCA54863.1"/>
    </source>
</evidence>
<keyword evidence="5" id="KW-1185">Reference proteome</keyword>
<dbReference type="PANTHER" id="PTHR44591:SF3">
    <property type="entry name" value="RESPONSE REGULATORY DOMAIN-CONTAINING PROTEIN"/>
    <property type="match status" value="1"/>
</dbReference>
<dbReference type="InterPro" id="IPR001789">
    <property type="entry name" value="Sig_transdc_resp-reg_receiver"/>
</dbReference>
<dbReference type="PANTHER" id="PTHR44591">
    <property type="entry name" value="STRESS RESPONSE REGULATOR PROTEIN 1"/>
    <property type="match status" value="1"/>
</dbReference>
<evidence type="ECO:0000256" key="1">
    <source>
        <dbReference type="ARBA" id="ARBA00022553"/>
    </source>
</evidence>
<evidence type="ECO:0000259" key="3">
    <source>
        <dbReference type="PROSITE" id="PS50110"/>
    </source>
</evidence>
<sequence>MSEPLQKILYVEDEPDIRDIAQLVLENVGGFDVLAVDGGQKALQQINDFAPDLVLLDAMMPEMDGPTTFKEIRKLPNFKEIPIAFLTAKLMDDDIKGYLALGAIGVIAKPFDPMTLSEQVRDLWSKATAIT</sequence>
<dbReference type="OrthoDB" id="9786548at2"/>
<evidence type="ECO:0000256" key="2">
    <source>
        <dbReference type="PROSITE-ProRule" id="PRU00169"/>
    </source>
</evidence>
<keyword evidence="1 2" id="KW-0597">Phosphoprotein</keyword>
<dbReference type="InterPro" id="IPR050595">
    <property type="entry name" value="Bact_response_regulator"/>
</dbReference>
<evidence type="ECO:0000313" key="5">
    <source>
        <dbReference type="Proteomes" id="UP000231658"/>
    </source>
</evidence>
<dbReference type="Gene3D" id="3.40.50.2300">
    <property type="match status" value="1"/>
</dbReference>
<dbReference type="EMBL" id="FLYE01000001">
    <property type="protein sequence ID" value="SCA54863.1"/>
    <property type="molecule type" value="Genomic_DNA"/>
</dbReference>
<dbReference type="AlphaFoldDB" id="A0A1C3RC57"/>
<dbReference type="InterPro" id="IPR011006">
    <property type="entry name" value="CheY-like_superfamily"/>
</dbReference>
<organism evidence="4 5">
    <name type="scientific">Candidatus Terasakiella magnetica</name>
    <dbReference type="NCBI Taxonomy" id="1867952"/>
    <lineage>
        <taxon>Bacteria</taxon>
        <taxon>Pseudomonadati</taxon>
        <taxon>Pseudomonadota</taxon>
        <taxon>Alphaproteobacteria</taxon>
        <taxon>Rhodospirillales</taxon>
        <taxon>Terasakiellaceae</taxon>
        <taxon>Terasakiella</taxon>
    </lineage>
</organism>